<evidence type="ECO:0000256" key="4">
    <source>
        <dbReference type="ARBA" id="ARBA00023136"/>
    </source>
</evidence>
<feature type="binding site" evidence="7">
    <location>
        <position position="167"/>
    </location>
    <ligand>
        <name>Zn(2+)</name>
        <dbReference type="ChEBI" id="CHEBI:29105"/>
    </ligand>
</feature>
<comment type="catalytic activity">
    <reaction evidence="7">
        <text>a 4-hydroxy-3-methoxy-5-(all-trans-polyprenyl)benzoate + H(+) = a 2-methoxy-6-(all-trans-polyprenyl)phenol + CO2</text>
        <dbReference type="Rhea" id="RHEA:81179"/>
        <dbReference type="Rhea" id="RHEA-COMP:9551"/>
        <dbReference type="Rhea" id="RHEA-COMP:10931"/>
        <dbReference type="ChEBI" id="CHEBI:15378"/>
        <dbReference type="ChEBI" id="CHEBI:16526"/>
        <dbReference type="ChEBI" id="CHEBI:62731"/>
        <dbReference type="ChEBI" id="CHEBI:84443"/>
        <dbReference type="EC" id="4.1.1.130"/>
    </reaction>
</comment>
<reference evidence="9" key="2">
    <citation type="journal article" date="2019" name="IMA Fungus">
        <title>Genome sequencing and comparison of five Tilletia species to identify candidate genes for the detection of regulated species infecting wheat.</title>
        <authorList>
            <person name="Nguyen H.D.T."/>
            <person name="Sultana T."/>
            <person name="Kesanakurti P."/>
            <person name="Hambleton S."/>
        </authorList>
    </citation>
    <scope>NUCLEOTIDE SEQUENCE</scope>
    <source>
        <strain evidence="9">DAOMC 236426</strain>
    </source>
</reference>
<evidence type="ECO:0000256" key="7">
    <source>
        <dbReference type="HAMAP-Rule" id="MF_03111"/>
    </source>
</evidence>
<dbReference type="GO" id="GO:0031314">
    <property type="term" value="C:extrinsic component of mitochondrial inner membrane"/>
    <property type="evidence" value="ECO:0007669"/>
    <property type="project" value="UniProtKB-UniRule"/>
</dbReference>
<comment type="caution">
    <text evidence="9">The sequence shown here is derived from an EMBL/GenBank/DDBJ whole genome shotgun (WGS) entry which is preliminary data.</text>
</comment>
<evidence type="ECO:0000313" key="9">
    <source>
        <dbReference type="EMBL" id="KAE8251880.1"/>
    </source>
</evidence>
<dbReference type="PANTHER" id="PTHR12922:SF7">
    <property type="entry name" value="UBIQUINONE BIOSYNTHESIS PROTEIN COQ4 HOMOLOG, MITOCHONDRIAL"/>
    <property type="match status" value="1"/>
</dbReference>
<evidence type="ECO:0000256" key="5">
    <source>
        <dbReference type="ARBA" id="ARBA00023239"/>
    </source>
</evidence>
<comment type="similarity">
    <text evidence="7">Belongs to the COQ4 family.</text>
</comment>
<evidence type="ECO:0000256" key="1">
    <source>
        <dbReference type="ARBA" id="ARBA00022688"/>
    </source>
</evidence>
<evidence type="ECO:0000256" key="8">
    <source>
        <dbReference type="SAM" id="MobiDB-lite"/>
    </source>
</evidence>
<organism evidence="9 10">
    <name type="scientific">Tilletia controversa</name>
    <name type="common">dwarf bunt fungus</name>
    <dbReference type="NCBI Taxonomy" id="13291"/>
    <lineage>
        <taxon>Eukaryota</taxon>
        <taxon>Fungi</taxon>
        <taxon>Dikarya</taxon>
        <taxon>Basidiomycota</taxon>
        <taxon>Ustilaginomycotina</taxon>
        <taxon>Exobasidiomycetes</taxon>
        <taxon>Tilletiales</taxon>
        <taxon>Tilletiaceae</taxon>
        <taxon>Tilletia</taxon>
    </lineage>
</organism>
<comment type="subcellular location">
    <subcellularLocation>
        <location evidence="7">Mitochondrion inner membrane</location>
        <topology evidence="7">Peripheral membrane protein</topology>
        <orientation evidence="7">Matrix side</orientation>
    </subcellularLocation>
</comment>
<dbReference type="Pfam" id="PF05019">
    <property type="entry name" value="Coq4"/>
    <property type="match status" value="1"/>
</dbReference>
<accession>A0A8X7SYC4</accession>
<dbReference type="HAMAP" id="MF_03111">
    <property type="entry name" value="Coq4"/>
    <property type="match status" value="1"/>
</dbReference>
<feature type="binding site" evidence="7">
    <location>
        <position position="168"/>
    </location>
    <ligand>
        <name>Zn(2+)</name>
        <dbReference type="ChEBI" id="CHEBI:29105"/>
    </ligand>
</feature>
<feature type="binding site" evidence="7">
    <location>
        <position position="171"/>
    </location>
    <ligand>
        <name>Zn(2+)</name>
        <dbReference type="ChEBI" id="CHEBI:29105"/>
    </ligand>
</feature>
<comment type="function">
    <text evidence="7">Lyase that catalyzes the C1-decarboxylation of 4-hydroxy-3-methoxy-5-(all-trans-polyprenyl)benzoic acid into 2-methoxy-6-(all-trans-polyprenyl)phenol during ubiquinone biosynthesis.</text>
</comment>
<feature type="region of interest" description="Disordered" evidence="8">
    <location>
        <begin position="275"/>
        <end position="330"/>
    </location>
</feature>
<proteinExistence type="inferred from homology"/>
<evidence type="ECO:0000313" key="10">
    <source>
        <dbReference type="Proteomes" id="UP000077684"/>
    </source>
</evidence>
<dbReference type="GO" id="GO:0008270">
    <property type="term" value="F:zinc ion binding"/>
    <property type="evidence" value="ECO:0007669"/>
    <property type="project" value="UniProtKB-UniRule"/>
</dbReference>
<feature type="compositionally biased region" description="Low complexity" evidence="8">
    <location>
        <begin position="286"/>
        <end position="330"/>
    </location>
</feature>
<sequence length="330" mass="36532">MSLPVRTLARAASTRSASTAALLTRPLSTSPTRLQRTPTPQYEGHVPLSPFQKVFLTIGSALASLHNPARADMIATLSETSGEPFLPRLRDQMLASAEGRGLLFDQPTISSATVSMHHLRSLREGSLGRAYVDWLEWCGVTPDTRAPVQYVDDPELRYVMQRYRESHDIYHLLCLMPTNLLGETVVKYFEYAHFGLPVALLSSIGGPVRLVTNERTRGMVLDPLFTKLVPWAVRNGTHVQPLIGIRWEDRWEQDFGELRRELGFDDPPVRVEYERKRTGGKRKAWSSQVVAAAHNAAQATATSQSQPQAPPSATTATATPTPNAAPVRDT</sequence>
<name>A0A8X7SYC4_9BASI</name>
<feature type="region of interest" description="Disordered" evidence="8">
    <location>
        <begin position="16"/>
        <end position="43"/>
    </location>
</feature>
<reference evidence="9" key="1">
    <citation type="submission" date="2016-04" db="EMBL/GenBank/DDBJ databases">
        <authorList>
            <person name="Nguyen H.D."/>
            <person name="Samba Siva P."/>
            <person name="Cullis J."/>
            <person name="Levesque C.A."/>
            <person name="Hambleton S."/>
        </authorList>
    </citation>
    <scope>NUCLEOTIDE SEQUENCE</scope>
    <source>
        <strain evidence="9">DAOMC 236426</strain>
    </source>
</reference>
<keyword evidence="1 7" id="KW-0831">Ubiquinone biosynthesis</keyword>
<keyword evidence="10" id="KW-1185">Reference proteome</keyword>
<keyword evidence="2 7" id="KW-0999">Mitochondrion inner membrane</keyword>
<feature type="compositionally biased region" description="Low complexity" evidence="8">
    <location>
        <begin position="16"/>
        <end position="25"/>
    </location>
</feature>
<comment type="cofactor">
    <cofactor evidence="7">
        <name>Zn(2+)</name>
        <dbReference type="ChEBI" id="CHEBI:29105"/>
    </cofactor>
</comment>
<evidence type="ECO:0000256" key="2">
    <source>
        <dbReference type="ARBA" id="ARBA00022792"/>
    </source>
</evidence>
<feature type="compositionally biased region" description="Polar residues" evidence="8">
    <location>
        <begin position="26"/>
        <end position="40"/>
    </location>
</feature>
<comment type="pathway">
    <text evidence="7">Cofactor biosynthesis; ubiquinone biosynthesis.</text>
</comment>
<keyword evidence="5 7" id="KW-0456">Lyase</keyword>
<keyword evidence="3 7" id="KW-0496">Mitochondrion</keyword>
<keyword evidence="4 7" id="KW-0472">Membrane</keyword>
<dbReference type="EMBL" id="LWDE02000195">
    <property type="protein sequence ID" value="KAE8251880.1"/>
    <property type="molecule type" value="Genomic_DNA"/>
</dbReference>
<dbReference type="Proteomes" id="UP000077684">
    <property type="component" value="Unassembled WGS sequence"/>
</dbReference>
<gene>
    <name evidence="7" type="primary">COQ4</name>
    <name evidence="9" type="ORF">A4X06_0g2502</name>
</gene>
<keyword evidence="7" id="KW-0862">Zinc</keyword>
<dbReference type="InterPro" id="IPR027540">
    <property type="entry name" value="Coq4_euk"/>
</dbReference>
<dbReference type="PANTHER" id="PTHR12922">
    <property type="entry name" value="UBIQUINONE BIOSYNTHESIS PROTEIN"/>
    <property type="match status" value="1"/>
</dbReference>
<evidence type="ECO:0000256" key="3">
    <source>
        <dbReference type="ARBA" id="ARBA00023128"/>
    </source>
</evidence>
<comment type="subunit">
    <text evidence="7">Component of a multi-subunit COQ enzyme complex, composed of at least COQ3, COQ4, COQ5, COQ6, COQ7 and COQ9.</text>
</comment>
<protein>
    <recommendedName>
        <fullName evidence="6">4-hydroxy-3-methoxy-5-polyprenylbenzoate decarboxylase</fullName>
    </recommendedName>
</protein>
<dbReference type="GO" id="GO:0120539">
    <property type="term" value="F:4-hydroxy-3-methoxy-5-polyprenylbenzoate decarboxylase activity"/>
    <property type="evidence" value="ECO:0007669"/>
    <property type="project" value="UniProtKB-EC"/>
</dbReference>
<dbReference type="AlphaFoldDB" id="A0A8X7SYC4"/>
<dbReference type="InterPro" id="IPR007715">
    <property type="entry name" value="Coq4"/>
</dbReference>
<feature type="binding site" evidence="7">
    <location>
        <position position="183"/>
    </location>
    <ligand>
        <name>Zn(2+)</name>
        <dbReference type="ChEBI" id="CHEBI:29105"/>
    </ligand>
</feature>
<evidence type="ECO:0000256" key="6">
    <source>
        <dbReference type="ARBA" id="ARBA00081568"/>
    </source>
</evidence>
<keyword evidence="7" id="KW-0479">Metal-binding</keyword>